<dbReference type="AlphaFoldDB" id="A0A2P2QN68"/>
<sequence length="79" mass="9566">MKGPARVRMDEIHYMGKFSFSPTLSRETKYIQSLFSFLTKIHFDCSLVIFLYYSKSNPRYWKNYPSSTLKFHEFQHEDI</sequence>
<name>A0A2P2QN68_RHIMU</name>
<accession>A0A2P2QN68</accession>
<organism evidence="1">
    <name type="scientific">Rhizophora mucronata</name>
    <name type="common">Asiatic mangrove</name>
    <dbReference type="NCBI Taxonomy" id="61149"/>
    <lineage>
        <taxon>Eukaryota</taxon>
        <taxon>Viridiplantae</taxon>
        <taxon>Streptophyta</taxon>
        <taxon>Embryophyta</taxon>
        <taxon>Tracheophyta</taxon>
        <taxon>Spermatophyta</taxon>
        <taxon>Magnoliopsida</taxon>
        <taxon>eudicotyledons</taxon>
        <taxon>Gunneridae</taxon>
        <taxon>Pentapetalae</taxon>
        <taxon>rosids</taxon>
        <taxon>fabids</taxon>
        <taxon>Malpighiales</taxon>
        <taxon>Rhizophoraceae</taxon>
        <taxon>Rhizophora</taxon>
    </lineage>
</organism>
<proteinExistence type="predicted"/>
<evidence type="ECO:0000313" key="1">
    <source>
        <dbReference type="EMBL" id="MBX68357.1"/>
    </source>
</evidence>
<protein>
    <submittedName>
        <fullName evidence="1">Uncharacterized protein</fullName>
    </submittedName>
</protein>
<dbReference type="EMBL" id="GGEC01087873">
    <property type="protein sequence ID" value="MBX68357.1"/>
    <property type="molecule type" value="Transcribed_RNA"/>
</dbReference>
<reference evidence="1" key="1">
    <citation type="submission" date="2018-02" db="EMBL/GenBank/DDBJ databases">
        <title>Rhizophora mucronata_Transcriptome.</title>
        <authorList>
            <person name="Meera S.P."/>
            <person name="Sreeshan A."/>
            <person name="Augustine A."/>
        </authorList>
    </citation>
    <scope>NUCLEOTIDE SEQUENCE</scope>
    <source>
        <tissue evidence="1">Leaf</tissue>
    </source>
</reference>